<feature type="domain" description="OmpR/PhoB-type" evidence="4">
    <location>
        <begin position="6"/>
        <end position="101"/>
    </location>
</feature>
<keyword evidence="3" id="KW-0812">Transmembrane</keyword>
<evidence type="ECO:0000256" key="2">
    <source>
        <dbReference type="PROSITE-ProRule" id="PRU01091"/>
    </source>
</evidence>
<dbReference type="PANTHER" id="PTHR46082">
    <property type="entry name" value="ATP/GTP-BINDING PROTEIN-RELATED"/>
    <property type="match status" value="1"/>
</dbReference>
<dbReference type="InterPro" id="IPR016032">
    <property type="entry name" value="Sig_transdc_resp-reg_C-effctor"/>
</dbReference>
<dbReference type="SMART" id="SM00862">
    <property type="entry name" value="Trans_reg_C"/>
    <property type="match status" value="1"/>
</dbReference>
<evidence type="ECO:0000256" key="3">
    <source>
        <dbReference type="SAM" id="Phobius"/>
    </source>
</evidence>
<dbReference type="Gene3D" id="1.10.10.10">
    <property type="entry name" value="Winged helix-like DNA-binding domain superfamily/Winged helix DNA-binding domain"/>
    <property type="match status" value="1"/>
</dbReference>
<evidence type="ECO:0000256" key="1">
    <source>
        <dbReference type="ARBA" id="ARBA00023125"/>
    </source>
</evidence>
<reference evidence="5 6" key="1">
    <citation type="submission" date="2017-12" db="EMBL/GenBank/DDBJ databases">
        <authorList>
            <person name="Hurst M.R.H."/>
        </authorList>
    </citation>
    <scope>NUCLEOTIDE SEQUENCE [LARGE SCALE GENOMIC DNA]</scope>
    <source>
        <strain evidence="5 6">SY-3-19</strain>
    </source>
</reference>
<dbReference type="CDD" id="cd00383">
    <property type="entry name" value="trans_reg_C"/>
    <property type="match status" value="1"/>
</dbReference>
<dbReference type="InterPro" id="IPR001867">
    <property type="entry name" value="OmpR/PhoB-type_DNA-bd"/>
</dbReference>
<gene>
    <name evidence="5" type="ORF">CW354_08315</name>
</gene>
<dbReference type="GO" id="GO:0000160">
    <property type="term" value="P:phosphorelay signal transduction system"/>
    <property type="evidence" value="ECO:0007669"/>
    <property type="project" value="InterPro"/>
</dbReference>
<feature type="transmembrane region" description="Helical" evidence="3">
    <location>
        <begin position="131"/>
        <end position="150"/>
    </location>
</feature>
<keyword evidence="3" id="KW-0472">Membrane</keyword>
<accession>A0A2S7K706</accession>
<dbReference type="Pfam" id="PF00486">
    <property type="entry name" value="Trans_reg_C"/>
    <property type="match status" value="1"/>
</dbReference>
<dbReference type="InterPro" id="IPR053137">
    <property type="entry name" value="NLR-like"/>
</dbReference>
<proteinExistence type="predicted"/>
<dbReference type="GO" id="GO:0006355">
    <property type="term" value="P:regulation of DNA-templated transcription"/>
    <property type="evidence" value="ECO:0007669"/>
    <property type="project" value="InterPro"/>
</dbReference>
<evidence type="ECO:0000313" key="6">
    <source>
        <dbReference type="Proteomes" id="UP000239504"/>
    </source>
</evidence>
<dbReference type="OrthoDB" id="105971at2"/>
<feature type="DNA-binding region" description="OmpR/PhoB-type" evidence="2">
    <location>
        <begin position="6"/>
        <end position="101"/>
    </location>
</feature>
<dbReference type="InterPro" id="IPR036388">
    <property type="entry name" value="WH-like_DNA-bd_sf"/>
</dbReference>
<protein>
    <recommendedName>
        <fullName evidence="4">OmpR/PhoB-type domain-containing protein</fullName>
    </recommendedName>
</protein>
<dbReference type="EMBL" id="PJCH01000005">
    <property type="protein sequence ID" value="PQA88293.1"/>
    <property type="molecule type" value="Genomic_DNA"/>
</dbReference>
<dbReference type="PANTHER" id="PTHR46082:SF6">
    <property type="entry name" value="AAA+ ATPASE DOMAIN-CONTAINING PROTEIN-RELATED"/>
    <property type="match status" value="1"/>
</dbReference>
<organism evidence="5 6">
    <name type="scientific">Hyphococcus luteus</name>
    <dbReference type="NCBI Taxonomy" id="2058213"/>
    <lineage>
        <taxon>Bacteria</taxon>
        <taxon>Pseudomonadati</taxon>
        <taxon>Pseudomonadota</taxon>
        <taxon>Alphaproteobacteria</taxon>
        <taxon>Parvularculales</taxon>
        <taxon>Parvularculaceae</taxon>
        <taxon>Hyphococcus</taxon>
    </lineage>
</organism>
<dbReference type="PROSITE" id="PS51755">
    <property type="entry name" value="OMPR_PHOB"/>
    <property type="match status" value="1"/>
</dbReference>
<dbReference type="AlphaFoldDB" id="A0A2S7K706"/>
<dbReference type="InterPro" id="IPR011990">
    <property type="entry name" value="TPR-like_helical_dom_sf"/>
</dbReference>
<dbReference type="Gene3D" id="1.25.40.10">
    <property type="entry name" value="Tetratricopeptide repeat domain"/>
    <property type="match status" value="2"/>
</dbReference>
<dbReference type="GO" id="GO:0003677">
    <property type="term" value="F:DNA binding"/>
    <property type="evidence" value="ECO:0007669"/>
    <property type="project" value="UniProtKB-UniRule"/>
</dbReference>
<evidence type="ECO:0000259" key="4">
    <source>
        <dbReference type="PROSITE" id="PS51755"/>
    </source>
</evidence>
<dbReference type="SUPFAM" id="SSF48452">
    <property type="entry name" value="TPR-like"/>
    <property type="match status" value="3"/>
</dbReference>
<dbReference type="Proteomes" id="UP000239504">
    <property type="component" value="Unassembled WGS sequence"/>
</dbReference>
<dbReference type="SUPFAM" id="SSF46894">
    <property type="entry name" value="C-terminal effector domain of the bipartite response regulators"/>
    <property type="match status" value="1"/>
</dbReference>
<sequence>MTETLSGIWKFGAVEIADPSAEICVSGQPAPMDRNSRTVLLALARKAGEAVSKDDLLAAGWPGRLVHENSLAKAISRLRQTLGEDAASLEAVYGSGYRLNAPVAFEQTDVSVVGADAPTPWRLGKSLRAPIAAASIGALLVLLVGGGLLLQASGNAKRAADMKARQVDALLAFFSVDILGPADPYASAGTGESLREVVERTAATMETRFRDDPATRIVLHRALANAFSGWGEYEKAVTHLDAAYALIHDLNSGRETADTVPVDGALCQNLRLAGDTRRAESVCDRAEQTALRTSAPQLTTVRITRAKLLFEIGRYEEAATALAGVLEKTDLSGAERADAEWFYALSLRKLARYDLADPAFRRHLTLRQTLHGAGHPLTAWAHADYGDFLVSIGAYDKAAPHLDEADRIFAMTLGADHPESLSPAYSRAIAHLWRGEADEARAILSPMLARYRETLGADHYWTLYTMTELALAEAMRGDKGAADALMREARQTGARVLYGRDAKAAHFHLRWARALAVSGRTEEAADERRRAEDAMDRARFAPDHPWRARLHCISAHMAGEDAAEIRKEATACRSGLEAAQVMPDTYPALMEARELLKRG</sequence>
<name>A0A2S7K706_9PROT</name>
<dbReference type="RefSeq" id="WP_104829538.1">
    <property type="nucleotide sequence ID" value="NZ_PJCH01000005.1"/>
</dbReference>
<keyword evidence="1 2" id="KW-0238">DNA-binding</keyword>
<evidence type="ECO:0000313" key="5">
    <source>
        <dbReference type="EMBL" id="PQA88293.1"/>
    </source>
</evidence>
<keyword evidence="6" id="KW-1185">Reference proteome</keyword>
<dbReference type="Pfam" id="PF13424">
    <property type="entry name" value="TPR_12"/>
    <property type="match status" value="2"/>
</dbReference>
<comment type="caution">
    <text evidence="5">The sequence shown here is derived from an EMBL/GenBank/DDBJ whole genome shotgun (WGS) entry which is preliminary data.</text>
</comment>
<keyword evidence="3" id="KW-1133">Transmembrane helix</keyword>